<comment type="similarity">
    <text evidence="1">Belongs to the LysR transcriptional regulatory family.</text>
</comment>
<accession>A0A1M7TW52</accession>
<evidence type="ECO:0000313" key="7">
    <source>
        <dbReference type="Proteomes" id="UP000184440"/>
    </source>
</evidence>
<dbReference type="GO" id="GO:0005829">
    <property type="term" value="C:cytosol"/>
    <property type="evidence" value="ECO:0007669"/>
    <property type="project" value="TreeGrafter"/>
</dbReference>
<dbReference type="PROSITE" id="PS50931">
    <property type="entry name" value="HTH_LYSR"/>
    <property type="match status" value="1"/>
</dbReference>
<dbReference type="InterPro" id="IPR036390">
    <property type="entry name" value="WH_DNA-bd_sf"/>
</dbReference>
<dbReference type="InterPro" id="IPR050950">
    <property type="entry name" value="HTH-type_LysR_regulators"/>
</dbReference>
<evidence type="ECO:0000256" key="4">
    <source>
        <dbReference type="ARBA" id="ARBA00023163"/>
    </source>
</evidence>
<organism evidence="6 7">
    <name type="scientific">Cryptosporangium aurantiacum</name>
    <dbReference type="NCBI Taxonomy" id="134849"/>
    <lineage>
        <taxon>Bacteria</taxon>
        <taxon>Bacillati</taxon>
        <taxon>Actinomycetota</taxon>
        <taxon>Actinomycetes</taxon>
        <taxon>Cryptosporangiales</taxon>
        <taxon>Cryptosporangiaceae</taxon>
        <taxon>Cryptosporangium</taxon>
    </lineage>
</organism>
<dbReference type="Pfam" id="PF00126">
    <property type="entry name" value="HTH_1"/>
    <property type="match status" value="1"/>
</dbReference>
<protein>
    <submittedName>
        <fullName evidence="6">Transcriptional regulator, LysR family</fullName>
    </submittedName>
</protein>
<dbReference type="PRINTS" id="PR00039">
    <property type="entry name" value="HTHLYSR"/>
</dbReference>
<dbReference type="Gene3D" id="3.40.190.290">
    <property type="match status" value="1"/>
</dbReference>
<gene>
    <name evidence="6" type="ORF">SAMN05443668_107173</name>
</gene>
<dbReference type="OrthoDB" id="3461141at2"/>
<dbReference type="GO" id="GO:0003677">
    <property type="term" value="F:DNA binding"/>
    <property type="evidence" value="ECO:0007669"/>
    <property type="project" value="UniProtKB-KW"/>
</dbReference>
<dbReference type="InterPro" id="IPR005119">
    <property type="entry name" value="LysR_subst-bd"/>
</dbReference>
<proteinExistence type="inferred from homology"/>
<evidence type="ECO:0000259" key="5">
    <source>
        <dbReference type="PROSITE" id="PS50931"/>
    </source>
</evidence>
<keyword evidence="2" id="KW-0805">Transcription regulation</keyword>
<dbReference type="InterPro" id="IPR036388">
    <property type="entry name" value="WH-like_DNA-bd_sf"/>
</dbReference>
<keyword evidence="4" id="KW-0804">Transcription</keyword>
<dbReference type="Gene3D" id="1.10.10.10">
    <property type="entry name" value="Winged helix-like DNA-binding domain superfamily/Winged helix DNA-binding domain"/>
    <property type="match status" value="1"/>
</dbReference>
<dbReference type="AlphaFoldDB" id="A0A1M7TW52"/>
<sequence>MDRRQLEYFLAIVQTGGFTSASRRLRVAQPSLSQAIRSLERDLGTPLFDRLGRGVGLTAAGEALVRPAKQVLRDFATARASVESVIGLTGGRLDIVALTTLAVDPLAGLIGRFRLDHERVDVRVDDPEHDDAVTGMVLNGDCELGLAESRGTAEGLDHLRLPDQEFFAVLPPGTGGEPDSPIPVAALANRPLVSTPEGTAMRTLVDRELSVCGTPPRVAVETTHRAAIVPLVLAGAGATVLPARLAEDAAVRGAVVVPTTPPLVHGAVMMWRSGQLSPAAKAFVDLARPVCAG</sequence>
<feature type="domain" description="HTH lysR-type" evidence="5">
    <location>
        <begin position="1"/>
        <end position="58"/>
    </location>
</feature>
<dbReference type="FunFam" id="1.10.10.10:FF:000001">
    <property type="entry name" value="LysR family transcriptional regulator"/>
    <property type="match status" value="1"/>
</dbReference>
<evidence type="ECO:0000256" key="1">
    <source>
        <dbReference type="ARBA" id="ARBA00009437"/>
    </source>
</evidence>
<dbReference type="GO" id="GO:0003700">
    <property type="term" value="F:DNA-binding transcription factor activity"/>
    <property type="evidence" value="ECO:0007669"/>
    <property type="project" value="InterPro"/>
</dbReference>
<evidence type="ECO:0000256" key="3">
    <source>
        <dbReference type="ARBA" id="ARBA00023125"/>
    </source>
</evidence>
<keyword evidence="3" id="KW-0238">DNA-binding</keyword>
<name>A0A1M7TW52_9ACTN</name>
<dbReference type="InterPro" id="IPR000847">
    <property type="entry name" value="LysR_HTH_N"/>
</dbReference>
<evidence type="ECO:0000256" key="2">
    <source>
        <dbReference type="ARBA" id="ARBA00023015"/>
    </source>
</evidence>
<dbReference type="EMBL" id="FRCS01000007">
    <property type="protein sequence ID" value="SHN74910.1"/>
    <property type="molecule type" value="Genomic_DNA"/>
</dbReference>
<dbReference type="SUPFAM" id="SSF53850">
    <property type="entry name" value="Periplasmic binding protein-like II"/>
    <property type="match status" value="1"/>
</dbReference>
<dbReference type="PANTHER" id="PTHR30419:SF8">
    <property type="entry name" value="NITROGEN ASSIMILATION TRANSCRIPTIONAL ACTIVATOR-RELATED"/>
    <property type="match status" value="1"/>
</dbReference>
<dbReference type="Pfam" id="PF03466">
    <property type="entry name" value="LysR_substrate"/>
    <property type="match status" value="1"/>
</dbReference>
<dbReference type="CDD" id="cd05466">
    <property type="entry name" value="PBP2_LTTR_substrate"/>
    <property type="match status" value="1"/>
</dbReference>
<dbReference type="RefSeq" id="WP_073259977.1">
    <property type="nucleotide sequence ID" value="NZ_FRCS01000007.1"/>
</dbReference>
<dbReference type="PANTHER" id="PTHR30419">
    <property type="entry name" value="HTH-TYPE TRANSCRIPTIONAL REGULATOR YBHD"/>
    <property type="match status" value="1"/>
</dbReference>
<dbReference type="SUPFAM" id="SSF46785">
    <property type="entry name" value="Winged helix' DNA-binding domain"/>
    <property type="match status" value="1"/>
</dbReference>
<dbReference type="Proteomes" id="UP000184440">
    <property type="component" value="Unassembled WGS sequence"/>
</dbReference>
<keyword evidence="7" id="KW-1185">Reference proteome</keyword>
<evidence type="ECO:0000313" key="6">
    <source>
        <dbReference type="EMBL" id="SHN74910.1"/>
    </source>
</evidence>
<reference evidence="6 7" key="1">
    <citation type="submission" date="2016-11" db="EMBL/GenBank/DDBJ databases">
        <authorList>
            <person name="Jaros S."/>
            <person name="Januszkiewicz K."/>
            <person name="Wedrychowicz H."/>
        </authorList>
    </citation>
    <scope>NUCLEOTIDE SEQUENCE [LARGE SCALE GENOMIC DNA]</scope>
    <source>
        <strain evidence="6 7">DSM 46144</strain>
    </source>
</reference>
<dbReference type="STRING" id="134849.SAMN05443668_107173"/>